<organism evidence="2 3">
    <name type="scientific">Candidatus Nitrosomarinus catalinensis</name>
    <dbReference type="NCBI Taxonomy" id="1898749"/>
    <lineage>
        <taxon>Archaea</taxon>
        <taxon>Nitrososphaerota</taxon>
        <taxon>Nitrososphaeria</taxon>
        <taxon>Nitrosopumilales</taxon>
        <taxon>Nitrosopumilaceae</taxon>
        <taxon>Candidatus Nitrosomarinus</taxon>
    </lineage>
</organism>
<sequence length="92" mass="10163">MAIKKKTTTKKKAATKKKVAPKRKAATKKKVAPKRKAATKSKTKKPAFGGYAINFAGRQETVEQVFGKKPIAPSEMTKKIWAFVKSKSLSNR</sequence>
<feature type="region of interest" description="Disordered" evidence="1">
    <location>
        <begin position="1"/>
        <end position="44"/>
    </location>
</feature>
<dbReference type="KEGG" id="nct:NMSP_1552"/>
<evidence type="ECO:0000256" key="1">
    <source>
        <dbReference type="SAM" id="MobiDB-lite"/>
    </source>
</evidence>
<dbReference type="OrthoDB" id="3312at2157"/>
<dbReference type="Proteomes" id="UP000249949">
    <property type="component" value="Chromosome"/>
</dbReference>
<name>A0A2Z2HMC5_9ARCH</name>
<gene>
    <name evidence="2" type="ORF">NMSP_1552</name>
</gene>
<accession>A0A2Z2HMC5</accession>
<proteinExistence type="predicted"/>
<protein>
    <recommendedName>
        <fullName evidence="4">DNA topoisomerase I/SWI domain fusion protein</fullName>
    </recommendedName>
</protein>
<keyword evidence="3" id="KW-1185">Reference proteome</keyword>
<evidence type="ECO:0008006" key="4">
    <source>
        <dbReference type="Google" id="ProtNLM"/>
    </source>
</evidence>
<reference evidence="2 3" key="1">
    <citation type="journal article" date="2017" name="Environ. Microbiol.">
        <title>Genome and epigenome of a novel marine Thaumarchaeota strain suggest viral infection, phosphorothioation DNA modification and multiple restriction systems.</title>
        <authorList>
            <person name="Ahlgren N.A."/>
            <person name="Chen Y."/>
            <person name="Needham D.M."/>
            <person name="Parada A.E."/>
            <person name="Sachdeva R."/>
            <person name="Trinh V."/>
            <person name="Chen T."/>
            <person name="Fuhrman J.A."/>
        </authorList>
    </citation>
    <scope>NUCLEOTIDE SEQUENCE [LARGE SCALE GENOMIC DNA]</scope>
    <source>
        <strain evidence="2 3">SPOT01</strain>
    </source>
</reference>
<dbReference type="EMBL" id="CP021324">
    <property type="protein sequence ID" value="ARS65152.1"/>
    <property type="molecule type" value="Genomic_DNA"/>
</dbReference>
<dbReference type="RefSeq" id="WP_086908156.1">
    <property type="nucleotide sequence ID" value="NZ_CP021324.1"/>
</dbReference>
<dbReference type="GeneID" id="32902000"/>
<dbReference type="AlphaFoldDB" id="A0A2Z2HMC5"/>
<evidence type="ECO:0000313" key="2">
    <source>
        <dbReference type="EMBL" id="ARS65152.1"/>
    </source>
</evidence>
<evidence type="ECO:0000313" key="3">
    <source>
        <dbReference type="Proteomes" id="UP000249949"/>
    </source>
</evidence>